<sequence>MLEVHQFPCLSDNYGFLLHDPESGETACIDTPDASEYLRQAQLKGWKITQIWNTHWHPDHAGGNEAIKAATGCIVTAPVNDSSRIAGVDHTVDHGDTVKLGEYTGHVIDVGGHTLGHVAFHVPDAAIAFVGDALFALGCGRMFEGTAPQFWQSLSRLKELPHETLIYCAHEYTAGNARFAIHADPENAQLAAYVTEVEKRRAQDRPTVPTKLGRELETNPFLRADDTDLQSRWGAGDAVATFAALRAAKDAF</sequence>
<keyword evidence="5 7" id="KW-0378">Hydrolase</keyword>
<comment type="catalytic activity">
    <reaction evidence="1 7">
        <text>an S-(2-hydroxyacyl)glutathione + H2O = a 2-hydroxy carboxylate + glutathione + H(+)</text>
        <dbReference type="Rhea" id="RHEA:21864"/>
        <dbReference type="ChEBI" id="CHEBI:15377"/>
        <dbReference type="ChEBI" id="CHEBI:15378"/>
        <dbReference type="ChEBI" id="CHEBI:57925"/>
        <dbReference type="ChEBI" id="CHEBI:58896"/>
        <dbReference type="ChEBI" id="CHEBI:71261"/>
        <dbReference type="EC" id="3.1.2.6"/>
    </reaction>
</comment>
<feature type="binding site" evidence="7">
    <location>
        <position position="57"/>
    </location>
    <ligand>
        <name>Zn(2+)</name>
        <dbReference type="ChEBI" id="CHEBI:29105"/>
        <label>1</label>
    </ligand>
</feature>
<evidence type="ECO:0000313" key="9">
    <source>
        <dbReference type="EMBL" id="MBB3940918.1"/>
    </source>
</evidence>
<evidence type="ECO:0000256" key="1">
    <source>
        <dbReference type="ARBA" id="ARBA00001623"/>
    </source>
</evidence>
<evidence type="ECO:0000256" key="2">
    <source>
        <dbReference type="ARBA" id="ARBA00004963"/>
    </source>
</evidence>
<keyword evidence="4 7" id="KW-0479">Metal-binding</keyword>
<dbReference type="Proteomes" id="UP000561459">
    <property type="component" value="Unassembled WGS sequence"/>
</dbReference>
<dbReference type="PANTHER" id="PTHR43705:SF1">
    <property type="entry name" value="HYDROXYACYLGLUTATHIONE HYDROLASE GLOB"/>
    <property type="match status" value="1"/>
</dbReference>
<evidence type="ECO:0000259" key="8">
    <source>
        <dbReference type="SMART" id="SM00849"/>
    </source>
</evidence>
<organism evidence="9 10">
    <name type="scientific">Novosphingobium fluoreni</name>
    <dbReference type="NCBI Taxonomy" id="1391222"/>
    <lineage>
        <taxon>Bacteria</taxon>
        <taxon>Pseudomonadati</taxon>
        <taxon>Pseudomonadota</taxon>
        <taxon>Alphaproteobacteria</taxon>
        <taxon>Sphingomonadales</taxon>
        <taxon>Sphingomonadaceae</taxon>
        <taxon>Novosphingobium</taxon>
    </lineage>
</organism>
<dbReference type="PIRSF" id="PIRSF005457">
    <property type="entry name" value="Glx"/>
    <property type="match status" value="1"/>
</dbReference>
<reference evidence="9 10" key="1">
    <citation type="submission" date="2020-08" db="EMBL/GenBank/DDBJ databases">
        <title>Genomic Encyclopedia of Type Strains, Phase IV (KMG-IV): sequencing the most valuable type-strain genomes for metagenomic binning, comparative biology and taxonomic classification.</title>
        <authorList>
            <person name="Goeker M."/>
        </authorList>
    </citation>
    <scope>NUCLEOTIDE SEQUENCE [LARGE SCALE GENOMIC DNA]</scope>
    <source>
        <strain evidence="9 10">DSM 27568</strain>
    </source>
</reference>
<comment type="function">
    <text evidence="7">Thiolesterase that catalyzes the hydrolysis of S-D-lactoyl-glutathione to form glutathione and D-lactic acid.</text>
</comment>
<dbReference type="UniPathway" id="UPA00619">
    <property type="reaction ID" value="UER00676"/>
</dbReference>
<dbReference type="InterPro" id="IPR001279">
    <property type="entry name" value="Metallo-B-lactamas"/>
</dbReference>
<dbReference type="InterPro" id="IPR036866">
    <property type="entry name" value="RibonucZ/Hydroxyglut_hydro"/>
</dbReference>
<dbReference type="GO" id="GO:0019243">
    <property type="term" value="P:methylglyoxal catabolic process to D-lactate via S-lactoyl-glutathione"/>
    <property type="evidence" value="ECO:0007669"/>
    <property type="project" value="UniProtKB-UniRule"/>
</dbReference>
<dbReference type="InterPro" id="IPR050110">
    <property type="entry name" value="Glyoxalase_II_hydrolase"/>
</dbReference>
<dbReference type="Pfam" id="PF16123">
    <property type="entry name" value="HAGH_C"/>
    <property type="match status" value="1"/>
</dbReference>
<feature type="binding site" evidence="7">
    <location>
        <position position="113"/>
    </location>
    <ligand>
        <name>Zn(2+)</name>
        <dbReference type="ChEBI" id="CHEBI:29105"/>
        <label>1</label>
    </ligand>
</feature>
<dbReference type="InterPro" id="IPR017782">
    <property type="entry name" value="Hydroxyacylglutathione_Hdrlase"/>
</dbReference>
<comment type="cofactor">
    <cofactor evidence="7">
        <name>Zn(2+)</name>
        <dbReference type="ChEBI" id="CHEBI:29105"/>
    </cofactor>
    <text evidence="7">Binds 2 Zn(2+) ions per subunit.</text>
</comment>
<feature type="binding site" evidence="7">
    <location>
        <position position="55"/>
    </location>
    <ligand>
        <name>Zn(2+)</name>
        <dbReference type="ChEBI" id="CHEBI:29105"/>
        <label>1</label>
    </ligand>
</feature>
<evidence type="ECO:0000256" key="3">
    <source>
        <dbReference type="ARBA" id="ARBA00006759"/>
    </source>
</evidence>
<feature type="binding site" evidence="7">
    <location>
        <position position="132"/>
    </location>
    <ligand>
        <name>Zn(2+)</name>
        <dbReference type="ChEBI" id="CHEBI:29105"/>
        <label>1</label>
    </ligand>
</feature>
<evidence type="ECO:0000256" key="6">
    <source>
        <dbReference type="ARBA" id="ARBA00022833"/>
    </source>
</evidence>
<keyword evidence="6 7" id="KW-0862">Zinc</keyword>
<dbReference type="NCBIfam" id="TIGR03413">
    <property type="entry name" value="GSH_gloB"/>
    <property type="match status" value="1"/>
</dbReference>
<comment type="caution">
    <text evidence="9">The sequence shown here is derived from an EMBL/GenBank/DDBJ whole genome shotgun (WGS) entry which is preliminary data.</text>
</comment>
<comment type="subunit">
    <text evidence="7">Monomer.</text>
</comment>
<dbReference type="AlphaFoldDB" id="A0A7W6C4X2"/>
<comment type="similarity">
    <text evidence="3 7">Belongs to the metallo-beta-lactamase superfamily. Glyoxalase II family.</text>
</comment>
<dbReference type="CDD" id="cd07723">
    <property type="entry name" value="hydroxyacylglutathione_hydrolase_MBL-fold"/>
    <property type="match status" value="1"/>
</dbReference>
<evidence type="ECO:0000256" key="4">
    <source>
        <dbReference type="ARBA" id="ARBA00022723"/>
    </source>
</evidence>
<feature type="binding site" evidence="7">
    <location>
        <position position="132"/>
    </location>
    <ligand>
        <name>Zn(2+)</name>
        <dbReference type="ChEBI" id="CHEBI:29105"/>
        <label>2</label>
    </ligand>
</feature>
<dbReference type="InterPro" id="IPR035680">
    <property type="entry name" value="Clx_II_MBL"/>
</dbReference>
<dbReference type="Pfam" id="PF00753">
    <property type="entry name" value="Lactamase_B"/>
    <property type="match status" value="1"/>
</dbReference>
<dbReference type="EMBL" id="JACIDY010000006">
    <property type="protein sequence ID" value="MBB3940918.1"/>
    <property type="molecule type" value="Genomic_DNA"/>
</dbReference>
<feature type="domain" description="Metallo-beta-lactamase" evidence="8">
    <location>
        <begin position="12"/>
        <end position="170"/>
    </location>
</feature>
<keyword evidence="10" id="KW-1185">Reference proteome</keyword>
<protein>
    <recommendedName>
        <fullName evidence="7">Hydroxyacylglutathione hydrolase</fullName>
        <ecNumber evidence="7">3.1.2.6</ecNumber>
    </recommendedName>
    <alternativeName>
        <fullName evidence="7">Glyoxalase II</fullName>
        <shortName evidence="7">Glx II</shortName>
    </alternativeName>
</protein>
<accession>A0A7W6C4X2</accession>
<dbReference type="SMART" id="SM00849">
    <property type="entry name" value="Lactamase_B"/>
    <property type="match status" value="1"/>
</dbReference>
<dbReference type="PANTHER" id="PTHR43705">
    <property type="entry name" value="HYDROXYACYLGLUTATHIONE HYDROLASE"/>
    <property type="match status" value="1"/>
</dbReference>
<evidence type="ECO:0000256" key="7">
    <source>
        <dbReference type="HAMAP-Rule" id="MF_01374"/>
    </source>
</evidence>
<dbReference type="GO" id="GO:0004416">
    <property type="term" value="F:hydroxyacylglutathione hydrolase activity"/>
    <property type="evidence" value="ECO:0007669"/>
    <property type="project" value="UniProtKB-UniRule"/>
</dbReference>
<dbReference type="GO" id="GO:0046872">
    <property type="term" value="F:metal ion binding"/>
    <property type="evidence" value="ECO:0007669"/>
    <property type="project" value="UniProtKB-KW"/>
</dbReference>
<evidence type="ECO:0000313" key="10">
    <source>
        <dbReference type="Proteomes" id="UP000561459"/>
    </source>
</evidence>
<feature type="binding site" evidence="7">
    <location>
        <position position="170"/>
    </location>
    <ligand>
        <name>Zn(2+)</name>
        <dbReference type="ChEBI" id="CHEBI:29105"/>
        <label>2</label>
    </ligand>
</feature>
<name>A0A7W6C4X2_9SPHN</name>
<proteinExistence type="inferred from homology"/>
<gene>
    <name evidence="7" type="primary">gloB</name>
    <name evidence="9" type="ORF">GGR39_002581</name>
</gene>
<comment type="pathway">
    <text evidence="2 7">Secondary metabolite metabolism; methylglyoxal degradation; (R)-lactate from methylglyoxal: step 2/2.</text>
</comment>
<dbReference type="EC" id="3.1.2.6" evidence="7"/>
<dbReference type="RefSeq" id="WP_183617482.1">
    <property type="nucleotide sequence ID" value="NZ_JACIDY010000006.1"/>
</dbReference>
<evidence type="ECO:0000256" key="5">
    <source>
        <dbReference type="ARBA" id="ARBA00022801"/>
    </source>
</evidence>
<feature type="binding site" evidence="7">
    <location>
        <position position="59"/>
    </location>
    <ligand>
        <name>Zn(2+)</name>
        <dbReference type="ChEBI" id="CHEBI:29105"/>
        <label>2</label>
    </ligand>
</feature>
<dbReference type="SUPFAM" id="SSF56281">
    <property type="entry name" value="Metallo-hydrolase/oxidoreductase"/>
    <property type="match status" value="1"/>
</dbReference>
<feature type="binding site" evidence="7">
    <location>
        <position position="60"/>
    </location>
    <ligand>
        <name>Zn(2+)</name>
        <dbReference type="ChEBI" id="CHEBI:29105"/>
        <label>2</label>
    </ligand>
</feature>
<dbReference type="Gene3D" id="3.60.15.10">
    <property type="entry name" value="Ribonuclease Z/Hydroxyacylglutathione hydrolase-like"/>
    <property type="match status" value="1"/>
</dbReference>
<dbReference type="InterPro" id="IPR032282">
    <property type="entry name" value="HAGH_C"/>
</dbReference>
<dbReference type="HAMAP" id="MF_01374">
    <property type="entry name" value="Glyoxalase_2"/>
    <property type="match status" value="1"/>
</dbReference>